<sequence length="177" mass="19198">MSTRLLLLLQFLSLSSYSCNVRDLRAFSNDPTRDVEGFNHNQTSVRPKPRQSLFGVLQSQQHQPMKANGRVGSASTEDSSDSEALLSRDMKGTRGAISGLENLISSSAVAVGLQKTTKLEETGRRSRSMLGSGSDVGIAAAPSKDGRESNESVAKEGVDNMDYDQPHRKPPIHNELP</sequence>
<reference evidence="1 2" key="1">
    <citation type="journal article" date="2022" name="Hortic Res">
        <title>A haplotype resolved chromosomal level avocado genome allows analysis of novel avocado genes.</title>
        <authorList>
            <person name="Nath O."/>
            <person name="Fletcher S.J."/>
            <person name="Hayward A."/>
            <person name="Shaw L.M."/>
            <person name="Masouleh A.K."/>
            <person name="Furtado A."/>
            <person name="Henry R.J."/>
            <person name="Mitter N."/>
        </authorList>
    </citation>
    <scope>NUCLEOTIDE SEQUENCE [LARGE SCALE GENOMIC DNA]</scope>
    <source>
        <strain evidence="2">cv. Hass</strain>
    </source>
</reference>
<keyword evidence="2" id="KW-1185">Reference proteome</keyword>
<gene>
    <name evidence="1" type="ORF">MRB53_027051</name>
</gene>
<dbReference type="EMBL" id="CM056816">
    <property type="protein sequence ID" value="KAJ8633715.1"/>
    <property type="molecule type" value="Genomic_DNA"/>
</dbReference>
<evidence type="ECO:0000313" key="1">
    <source>
        <dbReference type="EMBL" id="KAJ8633715.1"/>
    </source>
</evidence>
<evidence type="ECO:0000313" key="2">
    <source>
        <dbReference type="Proteomes" id="UP001234297"/>
    </source>
</evidence>
<comment type="caution">
    <text evidence="1">The sequence shown here is derived from an EMBL/GenBank/DDBJ whole genome shotgun (WGS) entry which is preliminary data.</text>
</comment>
<accession>A0ACC2LK20</accession>
<organism evidence="1 2">
    <name type="scientific">Persea americana</name>
    <name type="common">Avocado</name>
    <dbReference type="NCBI Taxonomy" id="3435"/>
    <lineage>
        <taxon>Eukaryota</taxon>
        <taxon>Viridiplantae</taxon>
        <taxon>Streptophyta</taxon>
        <taxon>Embryophyta</taxon>
        <taxon>Tracheophyta</taxon>
        <taxon>Spermatophyta</taxon>
        <taxon>Magnoliopsida</taxon>
        <taxon>Magnoliidae</taxon>
        <taxon>Laurales</taxon>
        <taxon>Lauraceae</taxon>
        <taxon>Persea</taxon>
    </lineage>
</organism>
<protein>
    <submittedName>
        <fullName evidence="1">Uncharacterized protein</fullName>
    </submittedName>
</protein>
<proteinExistence type="predicted"/>
<dbReference type="Proteomes" id="UP001234297">
    <property type="component" value="Chromosome 8"/>
</dbReference>
<name>A0ACC2LK20_PERAE</name>